<feature type="region of interest" description="Disordered" evidence="1">
    <location>
        <begin position="1"/>
        <end position="46"/>
    </location>
</feature>
<reference evidence="2" key="1">
    <citation type="submission" date="2014-09" db="EMBL/GenBank/DDBJ databases">
        <authorList>
            <person name="Magalhaes I.L.F."/>
            <person name="Oliveira U."/>
            <person name="Santos F.R."/>
            <person name="Vidigal T.H.D.A."/>
            <person name="Brescovit A.D."/>
            <person name="Santos A.J."/>
        </authorList>
    </citation>
    <scope>NUCLEOTIDE SEQUENCE</scope>
    <source>
        <tissue evidence="2">Shoot tissue taken approximately 20 cm above the soil surface</tissue>
    </source>
</reference>
<organism evidence="2">
    <name type="scientific">Arundo donax</name>
    <name type="common">Giant reed</name>
    <name type="synonym">Donax arundinaceus</name>
    <dbReference type="NCBI Taxonomy" id="35708"/>
    <lineage>
        <taxon>Eukaryota</taxon>
        <taxon>Viridiplantae</taxon>
        <taxon>Streptophyta</taxon>
        <taxon>Embryophyta</taxon>
        <taxon>Tracheophyta</taxon>
        <taxon>Spermatophyta</taxon>
        <taxon>Magnoliopsida</taxon>
        <taxon>Liliopsida</taxon>
        <taxon>Poales</taxon>
        <taxon>Poaceae</taxon>
        <taxon>PACMAD clade</taxon>
        <taxon>Arundinoideae</taxon>
        <taxon>Arundineae</taxon>
        <taxon>Arundo</taxon>
    </lineage>
</organism>
<dbReference type="EMBL" id="GBRH01259398">
    <property type="protein sequence ID" value="JAD38497.1"/>
    <property type="molecule type" value="Transcribed_RNA"/>
</dbReference>
<sequence>MGSRTTKRSGGSMSAAHACKTNQETNEGLSVHGLERWRTKYKHSKR</sequence>
<dbReference type="AlphaFoldDB" id="A0A0A8ZUJ8"/>
<name>A0A0A8ZUJ8_ARUDO</name>
<protein>
    <submittedName>
        <fullName evidence="2">Uncharacterized protein</fullName>
    </submittedName>
</protein>
<evidence type="ECO:0000256" key="1">
    <source>
        <dbReference type="SAM" id="MobiDB-lite"/>
    </source>
</evidence>
<proteinExistence type="predicted"/>
<accession>A0A0A8ZUJ8</accession>
<evidence type="ECO:0000313" key="2">
    <source>
        <dbReference type="EMBL" id="JAD38497.1"/>
    </source>
</evidence>
<reference evidence="2" key="2">
    <citation type="journal article" date="2015" name="Data Brief">
        <title>Shoot transcriptome of the giant reed, Arundo donax.</title>
        <authorList>
            <person name="Barrero R.A."/>
            <person name="Guerrero F.D."/>
            <person name="Moolhuijzen P."/>
            <person name="Goolsby J.A."/>
            <person name="Tidwell J."/>
            <person name="Bellgard S.E."/>
            <person name="Bellgard M.I."/>
        </authorList>
    </citation>
    <scope>NUCLEOTIDE SEQUENCE</scope>
    <source>
        <tissue evidence="2">Shoot tissue taken approximately 20 cm above the soil surface</tissue>
    </source>
</reference>